<feature type="region of interest" description="Disordered" evidence="2">
    <location>
        <begin position="120"/>
        <end position="243"/>
    </location>
</feature>
<feature type="compositionally biased region" description="Basic and acidic residues" evidence="2">
    <location>
        <begin position="1"/>
        <end position="12"/>
    </location>
</feature>
<comment type="caution">
    <text evidence="4">The sequence shown here is derived from an EMBL/GenBank/DDBJ whole genome shotgun (WGS) entry which is preliminary data.</text>
</comment>
<feature type="region of interest" description="Disordered" evidence="2">
    <location>
        <begin position="1"/>
        <end position="31"/>
    </location>
</feature>
<dbReference type="PROSITE" id="PS50215">
    <property type="entry name" value="ADAM_MEPRO"/>
    <property type="match status" value="1"/>
</dbReference>
<evidence type="ECO:0000259" key="3">
    <source>
        <dbReference type="PROSITE" id="PS50215"/>
    </source>
</evidence>
<feature type="compositionally biased region" description="Low complexity" evidence="2">
    <location>
        <begin position="56"/>
        <end position="89"/>
    </location>
</feature>
<name>A0A0L7LS23_OPEBR</name>
<dbReference type="AlphaFoldDB" id="A0A0L7LS23"/>
<protein>
    <submittedName>
        <fullName evidence="4">A disintegrin and metalloproteinase with thrombospondin motifs 7</fullName>
    </submittedName>
</protein>
<comment type="caution">
    <text evidence="1">Lacks conserved residue(s) required for the propagation of feature annotation.</text>
</comment>
<reference evidence="4 5" key="1">
    <citation type="journal article" date="2015" name="Genome Biol. Evol.">
        <title>The genome of winter moth (Operophtera brumata) provides a genomic perspective on sexual dimorphism and phenology.</title>
        <authorList>
            <person name="Derks M.F."/>
            <person name="Smit S."/>
            <person name="Salis L."/>
            <person name="Schijlen E."/>
            <person name="Bossers A."/>
            <person name="Mateman C."/>
            <person name="Pijl A.S."/>
            <person name="de Ridder D."/>
            <person name="Groenen M.A."/>
            <person name="Visser M.E."/>
            <person name="Megens H.J."/>
        </authorList>
    </citation>
    <scope>NUCLEOTIDE SEQUENCE [LARGE SCALE GENOMIC DNA]</scope>
    <source>
        <strain evidence="4">WM2013NL</strain>
        <tissue evidence="4">Head and thorax</tissue>
    </source>
</reference>
<dbReference type="Gene3D" id="3.40.390.10">
    <property type="entry name" value="Collagenase (Catalytic Domain)"/>
    <property type="match status" value="1"/>
</dbReference>
<dbReference type="Pfam" id="PF01421">
    <property type="entry name" value="Reprolysin"/>
    <property type="match status" value="1"/>
</dbReference>
<dbReference type="GO" id="GO:0030198">
    <property type="term" value="P:extracellular matrix organization"/>
    <property type="evidence" value="ECO:0007669"/>
    <property type="project" value="TreeGrafter"/>
</dbReference>
<feature type="compositionally biased region" description="Basic and acidic residues" evidence="2">
    <location>
        <begin position="224"/>
        <end position="235"/>
    </location>
</feature>
<evidence type="ECO:0000256" key="2">
    <source>
        <dbReference type="SAM" id="MobiDB-lite"/>
    </source>
</evidence>
<dbReference type="STRING" id="104452.A0A0L7LS23"/>
<evidence type="ECO:0000313" key="4">
    <source>
        <dbReference type="EMBL" id="KOB78006.1"/>
    </source>
</evidence>
<evidence type="ECO:0000313" key="5">
    <source>
        <dbReference type="Proteomes" id="UP000037510"/>
    </source>
</evidence>
<keyword evidence="5" id="KW-1185">Reference proteome</keyword>
<dbReference type="InterPro" id="IPR001590">
    <property type="entry name" value="Peptidase_M12B"/>
</dbReference>
<dbReference type="PANTHER" id="PTHR13723">
    <property type="entry name" value="ADAMTS A DISINTEGRIN AND METALLOPROTEASE WITH THROMBOSPONDIN MOTIFS PROTEASE"/>
    <property type="match status" value="1"/>
</dbReference>
<sequence length="367" mass="43347">MTDSAGHLRTENGEYWIEPSNQLPSDSSEGRPHVIFRRSAVDKVEAFHREKRAAENVNNGFQNHNRNNGYQTNSRNNGYQNNNRNQNSRRNADNRRSKIDTDKRRREFLERRRKRLEAMRRNPVEYRRQQANLRIEERRPHSNSTSNSIETSKSLEQSIERRNRKRIIDKDTEHRMRRIRNRRKRKRRNCATKQPPYQWRAQNIAEHKALRNNKNNRQRYHHGRPNERPQLEGTKRSTRSVSKPRHVEVLLVADKSMADFHNHGNLETYLLTIMNMVSSLYMDPSIGNYIKVVVVKIVLVEEIDAAKELQVSTNADSTLASFCRWQQRLNPGGDENPHHHDVAILVTRKDICSQHNSPCRYGLSRDI</sequence>
<dbReference type="GO" id="GO:0007229">
    <property type="term" value="P:integrin-mediated signaling pathway"/>
    <property type="evidence" value="ECO:0007669"/>
    <property type="project" value="UniProtKB-KW"/>
</dbReference>
<feature type="domain" description="Peptidase M12B" evidence="3">
    <location>
        <begin position="245"/>
        <end position="350"/>
    </location>
</feature>
<dbReference type="EMBL" id="JTDY01000265">
    <property type="protein sequence ID" value="KOB78006.1"/>
    <property type="molecule type" value="Genomic_DNA"/>
</dbReference>
<feature type="compositionally biased region" description="Basic residues" evidence="2">
    <location>
        <begin position="210"/>
        <end position="223"/>
    </location>
</feature>
<dbReference type="Proteomes" id="UP000037510">
    <property type="component" value="Unassembled WGS sequence"/>
</dbReference>
<organism evidence="4 5">
    <name type="scientific">Operophtera brumata</name>
    <name type="common">Winter moth</name>
    <name type="synonym">Phalaena brumata</name>
    <dbReference type="NCBI Taxonomy" id="104452"/>
    <lineage>
        <taxon>Eukaryota</taxon>
        <taxon>Metazoa</taxon>
        <taxon>Ecdysozoa</taxon>
        <taxon>Arthropoda</taxon>
        <taxon>Hexapoda</taxon>
        <taxon>Insecta</taxon>
        <taxon>Pterygota</taxon>
        <taxon>Neoptera</taxon>
        <taxon>Endopterygota</taxon>
        <taxon>Lepidoptera</taxon>
        <taxon>Glossata</taxon>
        <taxon>Ditrysia</taxon>
        <taxon>Geometroidea</taxon>
        <taxon>Geometridae</taxon>
        <taxon>Larentiinae</taxon>
        <taxon>Operophtera</taxon>
    </lineage>
</organism>
<dbReference type="GO" id="GO:0006508">
    <property type="term" value="P:proteolysis"/>
    <property type="evidence" value="ECO:0007669"/>
    <property type="project" value="InterPro"/>
</dbReference>
<gene>
    <name evidence="4" type="ORF">OBRU01_03183</name>
</gene>
<dbReference type="InterPro" id="IPR024079">
    <property type="entry name" value="MetalloPept_cat_dom_sf"/>
</dbReference>
<dbReference type="GO" id="GO:0031012">
    <property type="term" value="C:extracellular matrix"/>
    <property type="evidence" value="ECO:0007669"/>
    <property type="project" value="TreeGrafter"/>
</dbReference>
<keyword evidence="4" id="KW-0401">Integrin</keyword>
<dbReference type="PANTHER" id="PTHR13723:SF200">
    <property type="entry name" value="ADAM METALLOPEPTIDASE WITH THROMBOSPONDIN TYPE 1 MOTIF B, ISOFORM B"/>
    <property type="match status" value="1"/>
</dbReference>
<feature type="compositionally biased region" description="Basic residues" evidence="2">
    <location>
        <begin position="175"/>
        <end position="190"/>
    </location>
</feature>
<feature type="compositionally biased region" description="Basic and acidic residues" evidence="2">
    <location>
        <begin position="120"/>
        <end position="140"/>
    </location>
</feature>
<evidence type="ECO:0000256" key="1">
    <source>
        <dbReference type="PROSITE-ProRule" id="PRU00276"/>
    </source>
</evidence>
<dbReference type="SUPFAM" id="SSF55486">
    <property type="entry name" value="Metalloproteases ('zincins'), catalytic domain"/>
    <property type="match status" value="1"/>
</dbReference>
<dbReference type="GO" id="GO:0004222">
    <property type="term" value="F:metalloendopeptidase activity"/>
    <property type="evidence" value="ECO:0007669"/>
    <property type="project" value="InterPro"/>
</dbReference>
<feature type="compositionally biased region" description="Basic and acidic residues" evidence="2">
    <location>
        <begin position="158"/>
        <end position="174"/>
    </location>
</feature>
<feature type="compositionally biased region" description="Basic and acidic residues" evidence="2">
    <location>
        <begin position="90"/>
        <end position="107"/>
    </location>
</feature>
<feature type="compositionally biased region" description="Polar residues" evidence="2">
    <location>
        <begin position="142"/>
        <end position="157"/>
    </location>
</feature>
<feature type="region of interest" description="Disordered" evidence="2">
    <location>
        <begin position="53"/>
        <end position="107"/>
    </location>
</feature>
<dbReference type="InterPro" id="IPR050439">
    <property type="entry name" value="ADAMTS_ADAMTS-like"/>
</dbReference>
<accession>A0A0L7LS23</accession>
<proteinExistence type="predicted"/>